<dbReference type="InterPro" id="IPR007507">
    <property type="entry name" value="Glycos_transf_N"/>
</dbReference>
<dbReference type="PANTHER" id="PTHR42755">
    <property type="entry name" value="3-DEOXY-MANNO-OCTULOSONATE CYTIDYLYLTRANSFERASE"/>
    <property type="match status" value="1"/>
</dbReference>
<comment type="catalytic activity">
    <reaction evidence="6 9">
        <text>lipid IVA (E. coli) + CMP-3-deoxy-beta-D-manno-octulosonate = alpha-Kdo-(2-&gt;6)-lipid IVA (E. coli) + CMP + H(+)</text>
        <dbReference type="Rhea" id="RHEA:28066"/>
        <dbReference type="ChEBI" id="CHEBI:15378"/>
        <dbReference type="ChEBI" id="CHEBI:58603"/>
        <dbReference type="ChEBI" id="CHEBI:60364"/>
        <dbReference type="ChEBI" id="CHEBI:60377"/>
        <dbReference type="ChEBI" id="CHEBI:85987"/>
        <dbReference type="EC" id="2.4.99.12"/>
    </reaction>
</comment>
<keyword evidence="9" id="KW-0448">Lipopolysaccharide biosynthesis</keyword>
<dbReference type="PANTHER" id="PTHR42755:SF1">
    <property type="entry name" value="3-DEOXY-D-MANNO-OCTULOSONIC ACID TRANSFERASE, MITOCHONDRIAL-RELATED"/>
    <property type="match status" value="1"/>
</dbReference>
<gene>
    <name evidence="11" type="ORF">JIN82_15920</name>
</gene>
<dbReference type="AlphaFoldDB" id="A0A8J7MH02"/>
<dbReference type="GO" id="GO:0043842">
    <property type="term" value="F:Kdo transferase activity"/>
    <property type="evidence" value="ECO:0007669"/>
    <property type="project" value="UniProtKB-EC"/>
</dbReference>
<comment type="pathway">
    <text evidence="1 9">Bacterial outer membrane biogenesis; LPS core biosynthesis.</text>
</comment>
<keyword evidence="9" id="KW-1133">Transmembrane helix</keyword>
<dbReference type="RefSeq" id="WP_200312666.1">
    <property type="nucleotide sequence ID" value="NZ_JAENIM010000047.1"/>
</dbReference>
<evidence type="ECO:0000313" key="12">
    <source>
        <dbReference type="Proteomes" id="UP000624703"/>
    </source>
</evidence>
<dbReference type="Pfam" id="PF04413">
    <property type="entry name" value="Glycos_transf_N"/>
    <property type="match status" value="1"/>
</dbReference>
<comment type="similarity">
    <text evidence="9">Belongs to the glycosyltransferase group 1 family.</text>
</comment>
<keyword evidence="9" id="KW-0812">Transmembrane</keyword>
<keyword evidence="12" id="KW-1185">Reference proteome</keyword>
<keyword evidence="9" id="KW-0472">Membrane</keyword>
<dbReference type="Gene3D" id="3.40.50.2000">
    <property type="entry name" value="Glycogen Phosphorylase B"/>
    <property type="match status" value="1"/>
</dbReference>
<dbReference type="GO" id="GO:0009245">
    <property type="term" value="P:lipid A biosynthetic process"/>
    <property type="evidence" value="ECO:0007669"/>
    <property type="project" value="TreeGrafter"/>
</dbReference>
<dbReference type="GO" id="GO:0005886">
    <property type="term" value="C:plasma membrane"/>
    <property type="evidence" value="ECO:0007669"/>
    <property type="project" value="UniProtKB-SubCell"/>
</dbReference>
<evidence type="ECO:0000256" key="5">
    <source>
        <dbReference type="ARBA" id="ARBA00031445"/>
    </source>
</evidence>
<name>A0A8J7MH02_9BACT</name>
<feature type="site" description="Transition state stabilizer" evidence="8">
    <location>
        <position position="134"/>
    </location>
</feature>
<comment type="caution">
    <text evidence="11">The sequence shown here is derived from an EMBL/GenBank/DDBJ whole genome shotgun (WGS) entry which is preliminary data.</text>
</comment>
<evidence type="ECO:0000256" key="9">
    <source>
        <dbReference type="RuleBase" id="RU365103"/>
    </source>
</evidence>
<keyword evidence="4 9" id="KW-0808">Transferase</keyword>
<organism evidence="11 12">
    <name type="scientific">Persicirhabdus sediminis</name>
    <dbReference type="NCBI Taxonomy" id="454144"/>
    <lineage>
        <taxon>Bacteria</taxon>
        <taxon>Pseudomonadati</taxon>
        <taxon>Verrucomicrobiota</taxon>
        <taxon>Verrucomicrobiia</taxon>
        <taxon>Verrucomicrobiales</taxon>
        <taxon>Verrucomicrobiaceae</taxon>
        <taxon>Persicirhabdus</taxon>
    </lineage>
</organism>
<reference evidence="11" key="1">
    <citation type="submission" date="2021-01" db="EMBL/GenBank/DDBJ databases">
        <title>Modified the classification status of verrucomicrobia.</title>
        <authorList>
            <person name="Feng X."/>
        </authorList>
    </citation>
    <scope>NUCLEOTIDE SEQUENCE</scope>
    <source>
        <strain evidence="11">_KCTC 22039</strain>
    </source>
</reference>
<keyword evidence="9" id="KW-1003">Cell membrane</keyword>
<feature type="domain" description="3-deoxy-D-manno-octulosonic-acid transferase N-terminal" evidence="10">
    <location>
        <begin position="38"/>
        <end position="214"/>
    </location>
</feature>
<accession>A0A8J7MH02</accession>
<dbReference type="EMBL" id="JAENIM010000047">
    <property type="protein sequence ID" value="MBK1792653.1"/>
    <property type="molecule type" value="Genomic_DNA"/>
</dbReference>
<dbReference type="UniPathway" id="UPA00958"/>
<evidence type="ECO:0000256" key="8">
    <source>
        <dbReference type="PIRSR" id="PIRSR639901-2"/>
    </source>
</evidence>
<dbReference type="EC" id="2.4.99.12" evidence="2 9"/>
<evidence type="ECO:0000256" key="6">
    <source>
        <dbReference type="ARBA" id="ARBA00049183"/>
    </source>
</evidence>
<dbReference type="SUPFAM" id="SSF53756">
    <property type="entry name" value="UDP-Glycosyltransferase/glycogen phosphorylase"/>
    <property type="match status" value="1"/>
</dbReference>
<evidence type="ECO:0000256" key="7">
    <source>
        <dbReference type="PIRSR" id="PIRSR639901-1"/>
    </source>
</evidence>
<dbReference type="InterPro" id="IPR039901">
    <property type="entry name" value="Kdotransferase"/>
</dbReference>
<comment type="function">
    <text evidence="9">Involved in lipopolysaccharide (LPS) biosynthesis. Catalyzes the transfer of 3-deoxy-D-manno-octulosonate (Kdo) residue(s) from CMP-Kdo to lipid IV(A), the tetraacyldisaccharide-1,4'-bisphosphate precursor of lipid A.</text>
</comment>
<dbReference type="GO" id="GO:0009244">
    <property type="term" value="P:lipopolysaccharide core region biosynthetic process"/>
    <property type="evidence" value="ECO:0007669"/>
    <property type="project" value="UniProtKB-UniRule"/>
</dbReference>
<comment type="subcellular location">
    <subcellularLocation>
        <location evidence="9">Cell membrane</location>
    </subcellularLocation>
</comment>
<feature type="site" description="Transition state stabilizer" evidence="8">
    <location>
        <position position="212"/>
    </location>
</feature>
<evidence type="ECO:0000313" key="11">
    <source>
        <dbReference type="EMBL" id="MBK1792653.1"/>
    </source>
</evidence>
<feature type="active site" description="Proton acceptor" evidence="7">
    <location>
        <position position="64"/>
    </location>
</feature>
<dbReference type="Gene3D" id="3.40.50.11720">
    <property type="entry name" value="3-Deoxy-D-manno-octulosonic-acid transferase, N-terminal domain"/>
    <property type="match status" value="1"/>
</dbReference>
<protein>
    <recommendedName>
        <fullName evidence="3 9">3-deoxy-D-manno-octulosonic acid transferase</fullName>
        <shortName evidence="9">Kdo transferase</shortName>
        <ecNumber evidence="2 9">2.4.99.12</ecNumber>
    </recommendedName>
    <alternativeName>
        <fullName evidence="5 9">Lipid IV(A) 3-deoxy-D-manno-octulosonic acid transferase</fullName>
    </alternativeName>
</protein>
<evidence type="ECO:0000256" key="3">
    <source>
        <dbReference type="ARBA" id="ARBA00019077"/>
    </source>
</evidence>
<sequence>MNRAGVLFIYNLLLPIFFVIAFPGWLVKMWRRGGFGSGLRQRFAIYDEVKVRGGIYIHAVSVGEVLIALRLIEQWQKLDPEEKFLLVPTTSTGHAVAVEKAPAGVQVIYSPLDFPFLLNHCFSLFEPRLLVLIEAEAWPNLLNRAGKHGIPTAFANARLSERSEARFKKFAALTKPIFSMMDLVLVQNDADRSRFASLGIAPERIEVSGSIKFDPTGSVPPARRDEFQLALDGFGAGRQVVLVASTHTGEELLIANEFLKLAGNPLLVVVPRHAERRGEIIKQLAEIGLKAVVRSRGEVASGEKGEYLLADTTGELKDWNAHADVVVVGKSFLGRGGQNPVEAISAGVPVVTGPHMRNFEPLVSELENTGALRRLSSADELKSCLSEILSSPEGYIPYLSSANEVLHSHEGATIKSVKALQNIALTDPVNP</sequence>
<evidence type="ECO:0000256" key="2">
    <source>
        <dbReference type="ARBA" id="ARBA00012621"/>
    </source>
</evidence>
<evidence type="ECO:0000256" key="1">
    <source>
        <dbReference type="ARBA" id="ARBA00004713"/>
    </source>
</evidence>
<feature type="transmembrane region" description="Helical" evidence="9">
    <location>
        <begin position="6"/>
        <end position="27"/>
    </location>
</feature>
<dbReference type="InterPro" id="IPR038107">
    <property type="entry name" value="Glycos_transf_N_sf"/>
</dbReference>
<evidence type="ECO:0000259" key="10">
    <source>
        <dbReference type="Pfam" id="PF04413"/>
    </source>
</evidence>
<dbReference type="Proteomes" id="UP000624703">
    <property type="component" value="Unassembled WGS sequence"/>
</dbReference>
<evidence type="ECO:0000256" key="4">
    <source>
        <dbReference type="ARBA" id="ARBA00022679"/>
    </source>
</evidence>
<proteinExistence type="inferred from homology"/>